<keyword evidence="5" id="KW-1185">Reference proteome</keyword>
<evidence type="ECO:0000256" key="2">
    <source>
        <dbReference type="SAM" id="MobiDB-lite"/>
    </source>
</evidence>
<evidence type="ECO:0000313" key="4">
    <source>
        <dbReference type="EMBL" id="KAH8074206.1"/>
    </source>
</evidence>
<feature type="compositionally biased region" description="Polar residues" evidence="2">
    <location>
        <begin position="206"/>
        <end position="226"/>
    </location>
</feature>
<feature type="domain" description="DUF6589" evidence="3">
    <location>
        <begin position="23"/>
        <end position="363"/>
    </location>
</feature>
<feature type="compositionally biased region" description="Acidic residues" evidence="2">
    <location>
        <begin position="476"/>
        <end position="490"/>
    </location>
</feature>
<evidence type="ECO:0000256" key="1">
    <source>
        <dbReference type="SAM" id="Coils"/>
    </source>
</evidence>
<evidence type="ECO:0000259" key="3">
    <source>
        <dbReference type="Pfam" id="PF20231"/>
    </source>
</evidence>
<name>A0A8K0UCK4_9AGAR</name>
<keyword evidence="1" id="KW-0175">Coiled coil</keyword>
<gene>
    <name evidence="4" type="ORF">BXZ70DRAFT_911565</name>
</gene>
<protein>
    <recommendedName>
        <fullName evidence="3">DUF6589 domain-containing protein</fullName>
    </recommendedName>
</protein>
<accession>A0A8K0UCK4</accession>
<feature type="region of interest" description="Disordered" evidence="2">
    <location>
        <begin position="520"/>
        <end position="539"/>
    </location>
</feature>
<evidence type="ECO:0000313" key="5">
    <source>
        <dbReference type="Proteomes" id="UP000813824"/>
    </source>
</evidence>
<dbReference type="OrthoDB" id="3033641at2759"/>
<dbReference type="Proteomes" id="UP000813824">
    <property type="component" value="Unassembled WGS sequence"/>
</dbReference>
<dbReference type="Pfam" id="PF20231">
    <property type="entry name" value="DUF6589"/>
    <property type="match status" value="1"/>
</dbReference>
<feature type="region of interest" description="Disordered" evidence="2">
    <location>
        <begin position="428"/>
        <end position="499"/>
    </location>
</feature>
<feature type="region of interest" description="Disordered" evidence="2">
    <location>
        <begin position="206"/>
        <end position="230"/>
    </location>
</feature>
<feature type="compositionally biased region" description="Polar residues" evidence="2">
    <location>
        <begin position="430"/>
        <end position="456"/>
    </location>
</feature>
<comment type="caution">
    <text evidence="4">The sequence shown here is derived from an EMBL/GenBank/DDBJ whole genome shotgun (WGS) entry which is preliminary data.</text>
</comment>
<dbReference type="AlphaFoldDB" id="A0A8K0UCK4"/>
<feature type="coiled-coil region" evidence="1">
    <location>
        <begin position="339"/>
        <end position="368"/>
    </location>
</feature>
<sequence length="539" mass="60594">MSRQVSPGLVRIASGAKGWSGRESFIRRLVPIGGDGLTFQKLIEVRQHLQFQSTSGANLFSTFEICWPFLELFHTGWMFLSRTTETHWGSSLTKDPSRLSHSSAKINRKPPTNFKKVDYYPGADTLAVTLQARLLDCWRIEFNVVDLLAHFSELEKSKNLPPFDQLRKCAESLNLRYSSRSAYYNVLAGIRGDVWVAPPAQASSLGQQGASPANSLSPSNKPSTATRAKKEKDTLVLPVIPATEPYRGDQCLAWSILFMHEAILFQEFIQAVAEGDPGRVYEIFKVMIFSFAGSTHTKYAGYTFEQVCILEFESSPELKNGFLRNWIINPSGKAGKYQAQDLRQEKNNLTLKEEAQRKNINIEHLNELKNSRQSGEKAWDWPDEERTIQSPTPELRILLETYRFFAIGNSRLEKGKLKKWISDTKIQRKPPTQYSRNIRCTDSSGSRGGTSNQDLSSGGVLLNAEDEDKNEGGGSENEESESDGEGDLDSDQALTQTLGRVEIVDGRLVAMYEEIDAAEVEEQREEELVESDTCYESDT</sequence>
<proteinExistence type="predicted"/>
<organism evidence="4 5">
    <name type="scientific">Cristinia sonorae</name>
    <dbReference type="NCBI Taxonomy" id="1940300"/>
    <lineage>
        <taxon>Eukaryota</taxon>
        <taxon>Fungi</taxon>
        <taxon>Dikarya</taxon>
        <taxon>Basidiomycota</taxon>
        <taxon>Agaricomycotina</taxon>
        <taxon>Agaricomycetes</taxon>
        <taxon>Agaricomycetidae</taxon>
        <taxon>Agaricales</taxon>
        <taxon>Pleurotineae</taxon>
        <taxon>Stephanosporaceae</taxon>
        <taxon>Cristinia</taxon>
    </lineage>
</organism>
<dbReference type="InterPro" id="IPR046496">
    <property type="entry name" value="DUF6589"/>
</dbReference>
<dbReference type="EMBL" id="JAEVFJ010000072">
    <property type="protein sequence ID" value="KAH8074206.1"/>
    <property type="molecule type" value="Genomic_DNA"/>
</dbReference>
<reference evidence="4" key="1">
    <citation type="journal article" date="2021" name="New Phytol.">
        <title>Evolutionary innovations through gain and loss of genes in the ectomycorrhizal Boletales.</title>
        <authorList>
            <person name="Wu G."/>
            <person name="Miyauchi S."/>
            <person name="Morin E."/>
            <person name="Kuo A."/>
            <person name="Drula E."/>
            <person name="Varga T."/>
            <person name="Kohler A."/>
            <person name="Feng B."/>
            <person name="Cao Y."/>
            <person name="Lipzen A."/>
            <person name="Daum C."/>
            <person name="Hundley H."/>
            <person name="Pangilinan J."/>
            <person name="Johnson J."/>
            <person name="Barry K."/>
            <person name="LaButti K."/>
            <person name="Ng V."/>
            <person name="Ahrendt S."/>
            <person name="Min B."/>
            <person name="Choi I.G."/>
            <person name="Park H."/>
            <person name="Plett J.M."/>
            <person name="Magnuson J."/>
            <person name="Spatafora J.W."/>
            <person name="Nagy L.G."/>
            <person name="Henrissat B."/>
            <person name="Grigoriev I.V."/>
            <person name="Yang Z.L."/>
            <person name="Xu J."/>
            <person name="Martin F.M."/>
        </authorList>
    </citation>
    <scope>NUCLEOTIDE SEQUENCE</scope>
    <source>
        <strain evidence="4">KKN 215</strain>
    </source>
</reference>